<evidence type="ECO:0000313" key="7">
    <source>
        <dbReference type="EMBL" id="MFD1539147.1"/>
    </source>
</evidence>
<proteinExistence type="inferred from homology"/>
<keyword evidence="8" id="KW-1185">Reference proteome</keyword>
<evidence type="ECO:0000256" key="6">
    <source>
        <dbReference type="RuleBase" id="RU004466"/>
    </source>
</evidence>
<evidence type="ECO:0000313" key="8">
    <source>
        <dbReference type="Proteomes" id="UP001597097"/>
    </source>
</evidence>
<comment type="similarity">
    <text evidence="2 6">Belongs to the FPP/GGPP synthase family.</text>
</comment>
<accession>A0ABW4G8Y1</accession>
<gene>
    <name evidence="7" type="ORF">ACFSJ0_18975</name>
</gene>
<keyword evidence="4" id="KW-0479">Metal-binding</keyword>
<dbReference type="Proteomes" id="UP001597097">
    <property type="component" value="Unassembled WGS sequence"/>
</dbReference>
<dbReference type="Pfam" id="PF00348">
    <property type="entry name" value="polyprenyl_synt"/>
    <property type="match status" value="1"/>
</dbReference>
<keyword evidence="5" id="KW-0460">Magnesium</keyword>
<organism evidence="7 8">
    <name type="scientific">Nonomuraea guangzhouensis</name>
    <dbReference type="NCBI Taxonomy" id="1291555"/>
    <lineage>
        <taxon>Bacteria</taxon>
        <taxon>Bacillati</taxon>
        <taxon>Actinomycetota</taxon>
        <taxon>Actinomycetes</taxon>
        <taxon>Streptosporangiales</taxon>
        <taxon>Streptosporangiaceae</taxon>
        <taxon>Nonomuraea</taxon>
    </lineage>
</organism>
<dbReference type="SFLD" id="SFLDS00005">
    <property type="entry name" value="Isoprenoid_Synthase_Type_I"/>
    <property type="match status" value="1"/>
</dbReference>
<dbReference type="PANTHER" id="PTHR12001:SF85">
    <property type="entry name" value="SHORT CHAIN ISOPRENYL DIPHOSPHATE SYNTHASE"/>
    <property type="match status" value="1"/>
</dbReference>
<evidence type="ECO:0000256" key="1">
    <source>
        <dbReference type="ARBA" id="ARBA00001946"/>
    </source>
</evidence>
<dbReference type="EC" id="2.5.1.-" evidence="7"/>
<comment type="caution">
    <text evidence="7">The sequence shown here is derived from an EMBL/GenBank/DDBJ whole genome shotgun (WGS) entry which is preliminary data.</text>
</comment>
<name>A0ABW4G8Y1_9ACTN</name>
<protein>
    <submittedName>
        <fullName evidence="7">Polyprenyl synthetase family protein</fullName>
        <ecNumber evidence="7">2.5.1.-</ecNumber>
    </submittedName>
</protein>
<evidence type="ECO:0000256" key="2">
    <source>
        <dbReference type="ARBA" id="ARBA00006706"/>
    </source>
</evidence>
<dbReference type="CDD" id="cd00685">
    <property type="entry name" value="Trans_IPPS_HT"/>
    <property type="match status" value="1"/>
</dbReference>
<dbReference type="PROSITE" id="PS00723">
    <property type="entry name" value="POLYPRENYL_SYNTHASE_1"/>
    <property type="match status" value="1"/>
</dbReference>
<dbReference type="Gene3D" id="1.10.600.10">
    <property type="entry name" value="Farnesyl Diphosphate Synthase"/>
    <property type="match status" value="1"/>
</dbReference>
<dbReference type="RefSeq" id="WP_246652361.1">
    <property type="nucleotide sequence ID" value="NZ_JAHKRM010000016.1"/>
</dbReference>
<evidence type="ECO:0000256" key="3">
    <source>
        <dbReference type="ARBA" id="ARBA00022679"/>
    </source>
</evidence>
<dbReference type="InterPro" id="IPR033749">
    <property type="entry name" value="Polyprenyl_synt_CS"/>
</dbReference>
<dbReference type="EMBL" id="JBHUCM010000016">
    <property type="protein sequence ID" value="MFD1539147.1"/>
    <property type="molecule type" value="Genomic_DNA"/>
</dbReference>
<comment type="cofactor">
    <cofactor evidence="1">
        <name>Mg(2+)</name>
        <dbReference type="ChEBI" id="CHEBI:18420"/>
    </cofactor>
</comment>
<dbReference type="InterPro" id="IPR008949">
    <property type="entry name" value="Isoprenoid_synthase_dom_sf"/>
</dbReference>
<dbReference type="PANTHER" id="PTHR12001">
    <property type="entry name" value="GERANYLGERANYL PYROPHOSPHATE SYNTHASE"/>
    <property type="match status" value="1"/>
</dbReference>
<dbReference type="GO" id="GO:0016740">
    <property type="term" value="F:transferase activity"/>
    <property type="evidence" value="ECO:0007669"/>
    <property type="project" value="UniProtKB-KW"/>
</dbReference>
<sequence>MVVGGWQQDPVGPRIDRRLNGFLDDWRAPISDPDVVAAYELLTSFILSGGKRIRPQLCYWGWRGAGGDDCEEIISAAAALELCHAGLLIHDDIMDGSDLRRGRSTIHRSLADLHEGPGAEAFGQAGGILLGALSLAWSDALLSSCGVEPDRLHGAHHVFDAMRTEVISGQYLDILGQIRAGATVSAALTVIRYKTAKYTVERPLQIGGALAGAGPALLDAYSSFGLPLGEAFQLRDDVLGTFGSSSDTGKSALDDLREGKHTVLFAHAVHRATPAQLAYLRSWHGNQELTEEQADELREILLATGALTEVEDMIDQRVREAAKALDSAPITSEAREALTVLADQLAHRDR</sequence>
<evidence type="ECO:0000256" key="5">
    <source>
        <dbReference type="ARBA" id="ARBA00022842"/>
    </source>
</evidence>
<dbReference type="SUPFAM" id="SSF48576">
    <property type="entry name" value="Terpenoid synthases"/>
    <property type="match status" value="1"/>
</dbReference>
<dbReference type="PROSITE" id="PS00444">
    <property type="entry name" value="POLYPRENYL_SYNTHASE_2"/>
    <property type="match status" value="1"/>
</dbReference>
<reference evidence="8" key="1">
    <citation type="journal article" date="2019" name="Int. J. Syst. Evol. Microbiol.">
        <title>The Global Catalogue of Microorganisms (GCM) 10K type strain sequencing project: providing services to taxonomists for standard genome sequencing and annotation.</title>
        <authorList>
            <consortium name="The Broad Institute Genomics Platform"/>
            <consortium name="The Broad Institute Genome Sequencing Center for Infectious Disease"/>
            <person name="Wu L."/>
            <person name="Ma J."/>
        </authorList>
    </citation>
    <scope>NUCLEOTIDE SEQUENCE [LARGE SCALE GENOMIC DNA]</scope>
    <source>
        <strain evidence="8">CGMCC 1.15399</strain>
    </source>
</reference>
<dbReference type="SFLD" id="SFLDG01017">
    <property type="entry name" value="Polyprenyl_Transferase_Like"/>
    <property type="match status" value="1"/>
</dbReference>
<dbReference type="InterPro" id="IPR000092">
    <property type="entry name" value="Polyprenyl_synt"/>
</dbReference>
<keyword evidence="3 6" id="KW-0808">Transferase</keyword>
<evidence type="ECO:0000256" key="4">
    <source>
        <dbReference type="ARBA" id="ARBA00022723"/>
    </source>
</evidence>